<keyword evidence="5" id="KW-0648">Protein biosynthesis</keyword>
<feature type="repeat" description="WD" evidence="8">
    <location>
        <begin position="52"/>
        <end position="91"/>
    </location>
</feature>
<dbReference type="Pfam" id="PF24805">
    <property type="entry name" value="EIF3I"/>
    <property type="match status" value="1"/>
</dbReference>
<dbReference type="GO" id="GO:0003743">
    <property type="term" value="F:translation initiation factor activity"/>
    <property type="evidence" value="ECO:0007669"/>
    <property type="project" value="UniProtKB-KW"/>
</dbReference>
<dbReference type="InterPro" id="IPR019775">
    <property type="entry name" value="WD40_repeat_CS"/>
</dbReference>
<reference evidence="9 10" key="1">
    <citation type="submission" date="2015-07" db="EMBL/GenBank/DDBJ databases">
        <title>The genome of Pseudoloma neurophilia, a relevant intracellular parasite of the zebrafish.</title>
        <authorList>
            <person name="Ndikumana S."/>
            <person name="Pelin A."/>
            <person name="Sanders J."/>
            <person name="Corradi N."/>
        </authorList>
    </citation>
    <scope>NUCLEOTIDE SEQUENCE [LARGE SCALE GENOMIC DNA]</scope>
    <source>
        <strain evidence="9 10">MK1</strain>
    </source>
</reference>
<dbReference type="PANTHER" id="PTHR19877:SF1">
    <property type="entry name" value="EUKARYOTIC TRANSLATION INITIATION FACTOR 3 SUBUNIT I"/>
    <property type="match status" value="1"/>
</dbReference>
<keyword evidence="10" id="KW-1185">Reference proteome</keyword>
<dbReference type="SUPFAM" id="SSF50978">
    <property type="entry name" value="WD40 repeat-like"/>
    <property type="match status" value="1"/>
</dbReference>
<sequence>MAATSGSQINLTLHNRPISDVQFNYDNDLLFVASLDSIVSVWEKTGKLKGTFEGHSGAINCMDQVDDLLLTGGSDRTAILWDVLTGKQKIKFEFGSTVKAVNIAGNLLFICCDDSFNNKPCFSVYDLITGGAVYETKLDYIVSASVTCEKYYIFGDTEGYVRKFDMKTHTEIQKSKLHHSKINEIKKSPCGKYFISSSNDATSKIFDNNLKEIKSFQATEPINSSAVFPENNILVNVGGISARDVTLTKGKRKFDVNFFDVIKEEKVGFYSTHFGTINTIDVSRDGKSFVSGGEDGIVVIVEMGDDFQTSYFTSV</sequence>
<evidence type="ECO:0000256" key="8">
    <source>
        <dbReference type="PROSITE-ProRule" id="PRU00221"/>
    </source>
</evidence>
<comment type="caution">
    <text evidence="9">The sequence shown here is derived from an EMBL/GenBank/DDBJ whole genome shotgun (WGS) entry which is preliminary data.</text>
</comment>
<gene>
    <name evidence="9" type="ORF">M153_1364000159</name>
</gene>
<keyword evidence="1" id="KW-0963">Cytoplasm</keyword>
<dbReference type="EMBL" id="LGUB01000452">
    <property type="protein sequence ID" value="KRH93174.1"/>
    <property type="molecule type" value="Genomic_DNA"/>
</dbReference>
<dbReference type="InterPro" id="IPR036322">
    <property type="entry name" value="WD40_repeat_dom_sf"/>
</dbReference>
<keyword evidence="4" id="KW-0677">Repeat</keyword>
<organism evidence="9 10">
    <name type="scientific">Pseudoloma neurophilia</name>
    <dbReference type="NCBI Taxonomy" id="146866"/>
    <lineage>
        <taxon>Eukaryota</taxon>
        <taxon>Fungi</taxon>
        <taxon>Fungi incertae sedis</taxon>
        <taxon>Microsporidia</taxon>
        <taxon>Pseudoloma</taxon>
    </lineage>
</organism>
<dbReference type="PANTHER" id="PTHR19877">
    <property type="entry name" value="EUKARYOTIC TRANSLATION INITIATION FACTOR 3 SUBUNIT I"/>
    <property type="match status" value="1"/>
</dbReference>
<evidence type="ECO:0000256" key="7">
    <source>
        <dbReference type="ARBA" id="ARBA00040390"/>
    </source>
</evidence>
<dbReference type="SMART" id="SM00320">
    <property type="entry name" value="WD40"/>
    <property type="match status" value="4"/>
</dbReference>
<evidence type="ECO:0000313" key="9">
    <source>
        <dbReference type="EMBL" id="KRH93174.1"/>
    </source>
</evidence>
<evidence type="ECO:0000256" key="2">
    <source>
        <dbReference type="ARBA" id="ARBA00022540"/>
    </source>
</evidence>
<dbReference type="Gene3D" id="2.130.10.10">
    <property type="entry name" value="YVTN repeat-like/Quinoprotein amine dehydrogenase"/>
    <property type="match status" value="1"/>
</dbReference>
<dbReference type="PROSITE" id="PS50294">
    <property type="entry name" value="WD_REPEATS_REGION"/>
    <property type="match status" value="2"/>
</dbReference>
<dbReference type="AlphaFoldDB" id="A0A0R0LUY2"/>
<dbReference type="VEuPathDB" id="MicrosporidiaDB:M153_1364000159"/>
<dbReference type="GO" id="GO:0003723">
    <property type="term" value="F:RNA binding"/>
    <property type="evidence" value="ECO:0007669"/>
    <property type="project" value="TreeGrafter"/>
</dbReference>
<evidence type="ECO:0000256" key="5">
    <source>
        <dbReference type="ARBA" id="ARBA00022917"/>
    </source>
</evidence>
<evidence type="ECO:0000256" key="3">
    <source>
        <dbReference type="ARBA" id="ARBA00022574"/>
    </source>
</evidence>
<evidence type="ECO:0000256" key="6">
    <source>
        <dbReference type="ARBA" id="ARBA00038394"/>
    </source>
</evidence>
<dbReference type="InterPro" id="IPR001680">
    <property type="entry name" value="WD40_rpt"/>
</dbReference>
<keyword evidence="2 9" id="KW-0396">Initiation factor</keyword>
<keyword evidence="9" id="KW-0675">Receptor</keyword>
<feature type="repeat" description="WD" evidence="8">
    <location>
        <begin position="11"/>
        <end position="43"/>
    </location>
</feature>
<keyword evidence="3 8" id="KW-0853">WD repeat</keyword>
<dbReference type="PROSITE" id="PS50082">
    <property type="entry name" value="WD_REPEATS_2"/>
    <property type="match status" value="2"/>
</dbReference>
<dbReference type="PROSITE" id="PS00678">
    <property type="entry name" value="WD_REPEATS_1"/>
    <property type="match status" value="1"/>
</dbReference>
<dbReference type="Proteomes" id="UP000051530">
    <property type="component" value="Unassembled WGS sequence"/>
</dbReference>
<proteinExistence type="inferred from homology"/>
<dbReference type="OrthoDB" id="24966at2759"/>
<dbReference type="GO" id="GO:0002183">
    <property type="term" value="P:cytoplasmic translational initiation"/>
    <property type="evidence" value="ECO:0007669"/>
    <property type="project" value="TreeGrafter"/>
</dbReference>
<evidence type="ECO:0000313" key="10">
    <source>
        <dbReference type="Proteomes" id="UP000051530"/>
    </source>
</evidence>
<protein>
    <recommendedName>
        <fullName evidence="7">Serine-threonine kinase receptor-associated protein</fullName>
    </recommendedName>
</protein>
<accession>A0A0R0LUY2</accession>
<evidence type="ECO:0000256" key="4">
    <source>
        <dbReference type="ARBA" id="ARBA00022737"/>
    </source>
</evidence>
<comment type="similarity">
    <text evidence="6">Belongs to the WD repeat STRAP family.</text>
</comment>
<dbReference type="InterPro" id="IPR027525">
    <property type="entry name" value="eIF3i"/>
</dbReference>
<dbReference type="GO" id="GO:0071541">
    <property type="term" value="C:eukaryotic translation initiation factor 3 complex, eIF3m"/>
    <property type="evidence" value="ECO:0007669"/>
    <property type="project" value="TreeGrafter"/>
</dbReference>
<evidence type="ECO:0000256" key="1">
    <source>
        <dbReference type="ARBA" id="ARBA00022490"/>
    </source>
</evidence>
<name>A0A0R0LUY2_9MICR</name>
<dbReference type="InterPro" id="IPR015943">
    <property type="entry name" value="WD40/YVTN_repeat-like_dom_sf"/>
</dbReference>